<dbReference type="EMBL" id="JAPPUY010000005">
    <property type="protein sequence ID" value="MCY4747038.1"/>
    <property type="molecule type" value="Genomic_DNA"/>
</dbReference>
<keyword evidence="2" id="KW-1185">Reference proteome</keyword>
<proteinExistence type="predicted"/>
<organism evidence="1 2">
    <name type="scientific">Roseateles hydrophilus</name>
    <dbReference type="NCBI Taxonomy" id="2975054"/>
    <lineage>
        <taxon>Bacteria</taxon>
        <taxon>Pseudomonadati</taxon>
        <taxon>Pseudomonadota</taxon>
        <taxon>Betaproteobacteria</taxon>
        <taxon>Burkholderiales</taxon>
        <taxon>Sphaerotilaceae</taxon>
        <taxon>Roseateles</taxon>
    </lineage>
</organism>
<evidence type="ECO:0000313" key="1">
    <source>
        <dbReference type="EMBL" id="MCY4747038.1"/>
    </source>
</evidence>
<sequence>MRTGEPALAHRWTGRRRERGFTYLWLLFVLTLGGVGLAALGEREQTRQQREREAELRFRGEAIAAALGRYARATPLGHLPLPQTLDELLADRRFPKPQRHLRQLYADPFTGKPDWEPVMGQAAVVADASGSPAADAANAATARASPDTATGTGIVGVRSRSSRALLATAGGRSTAHDWVFSAAPADVATPSEPSE</sequence>
<name>A0ACC6CF09_9BURK</name>
<evidence type="ECO:0000313" key="2">
    <source>
        <dbReference type="Proteomes" id="UP001076464"/>
    </source>
</evidence>
<gene>
    <name evidence="1" type="ORF">NYO99_18845</name>
</gene>
<reference evidence="1" key="1">
    <citation type="submission" date="2022-08" db="EMBL/GenBank/DDBJ databases">
        <title>Genome sequencing of Pelomonas sp. UHG3.</title>
        <authorList>
            <person name="So Y."/>
        </authorList>
    </citation>
    <scope>NUCLEOTIDE SEQUENCE</scope>
    <source>
        <strain evidence="1">UHG3</strain>
    </source>
</reference>
<comment type="caution">
    <text evidence="1">The sequence shown here is derived from an EMBL/GenBank/DDBJ whole genome shotgun (WGS) entry which is preliminary data.</text>
</comment>
<dbReference type="Proteomes" id="UP001076464">
    <property type="component" value="Unassembled WGS sequence"/>
</dbReference>
<protein>
    <submittedName>
        <fullName evidence="1">Type II secretion system protein</fullName>
    </submittedName>
</protein>
<accession>A0ACC6CF09</accession>